<evidence type="ECO:0000313" key="4">
    <source>
        <dbReference type="Proteomes" id="UP000612349"/>
    </source>
</evidence>
<protein>
    <submittedName>
        <fullName evidence="3">Uncharacterized protein</fullName>
    </submittedName>
</protein>
<dbReference type="Proteomes" id="UP000612349">
    <property type="component" value="Unassembled WGS sequence"/>
</dbReference>
<organism evidence="3 4">
    <name type="scientific">Croceicoccus mobilis</name>
    <dbReference type="NCBI Taxonomy" id="1703339"/>
    <lineage>
        <taxon>Bacteria</taxon>
        <taxon>Pseudomonadati</taxon>
        <taxon>Pseudomonadota</taxon>
        <taxon>Alphaproteobacteria</taxon>
        <taxon>Sphingomonadales</taxon>
        <taxon>Erythrobacteraceae</taxon>
        <taxon>Croceicoccus</taxon>
    </lineage>
</organism>
<feature type="chain" id="PRO_5037771089" evidence="2">
    <location>
        <begin position="26"/>
        <end position="126"/>
    </location>
</feature>
<name>A0A916YUT0_9SPHN</name>
<dbReference type="AlphaFoldDB" id="A0A916YUT0"/>
<feature type="signal peptide" evidence="2">
    <location>
        <begin position="1"/>
        <end position="25"/>
    </location>
</feature>
<comment type="caution">
    <text evidence="3">The sequence shown here is derived from an EMBL/GenBank/DDBJ whole genome shotgun (WGS) entry which is preliminary data.</text>
</comment>
<feature type="region of interest" description="Disordered" evidence="1">
    <location>
        <begin position="83"/>
        <end position="126"/>
    </location>
</feature>
<reference evidence="3" key="2">
    <citation type="submission" date="2020-09" db="EMBL/GenBank/DDBJ databases">
        <authorList>
            <person name="Sun Q."/>
            <person name="Zhou Y."/>
        </authorList>
    </citation>
    <scope>NUCLEOTIDE SEQUENCE</scope>
    <source>
        <strain evidence="3">CGMCC 1.15360</strain>
    </source>
</reference>
<keyword evidence="4" id="KW-1185">Reference proteome</keyword>
<proteinExistence type="predicted"/>
<evidence type="ECO:0000256" key="1">
    <source>
        <dbReference type="SAM" id="MobiDB-lite"/>
    </source>
</evidence>
<reference evidence="3" key="1">
    <citation type="journal article" date="2014" name="Int. J. Syst. Evol. Microbiol.">
        <title>Complete genome sequence of Corynebacterium casei LMG S-19264T (=DSM 44701T), isolated from a smear-ripened cheese.</title>
        <authorList>
            <consortium name="US DOE Joint Genome Institute (JGI-PGF)"/>
            <person name="Walter F."/>
            <person name="Albersmeier A."/>
            <person name="Kalinowski J."/>
            <person name="Ruckert C."/>
        </authorList>
    </citation>
    <scope>NUCLEOTIDE SEQUENCE</scope>
    <source>
        <strain evidence="3">CGMCC 1.15360</strain>
    </source>
</reference>
<dbReference type="RefSeq" id="WP_066773735.1">
    <property type="nucleotide sequence ID" value="NZ_BMIP01000001.1"/>
</dbReference>
<evidence type="ECO:0000256" key="2">
    <source>
        <dbReference type="SAM" id="SignalP"/>
    </source>
</evidence>
<sequence length="126" mass="14050">MIFNTRLAVVALSLALPAAAPVAHAAPEKATITVEAPKGLNEKQLKSWNEINEDARDNAKDQATIEKKIAENEEDLRDAQQDLKHAQDRLKDKQDDLRDRQADLAKAKKKMAEIEARRDKLSAKAL</sequence>
<gene>
    <name evidence="3" type="ORF">GCM10010990_08700</name>
</gene>
<evidence type="ECO:0000313" key="3">
    <source>
        <dbReference type="EMBL" id="GGD61482.1"/>
    </source>
</evidence>
<dbReference type="EMBL" id="BMIP01000001">
    <property type="protein sequence ID" value="GGD61482.1"/>
    <property type="molecule type" value="Genomic_DNA"/>
</dbReference>
<accession>A0A916YUT0</accession>
<keyword evidence="2" id="KW-0732">Signal</keyword>